<evidence type="ECO:0000256" key="2">
    <source>
        <dbReference type="ARBA" id="ARBA00010178"/>
    </source>
</evidence>
<feature type="active site" description="Proton acceptor" evidence="8">
    <location>
        <position position="324"/>
    </location>
</feature>
<protein>
    <recommendedName>
        <fullName evidence="3 8">Histidinol dehydrogenase</fullName>
        <shortName evidence="8">HDH</shortName>
        <ecNumber evidence="3 8">1.1.1.23</ecNumber>
    </recommendedName>
</protein>
<dbReference type="InterPro" id="IPR016161">
    <property type="entry name" value="Ald_DH/histidinol_DH"/>
</dbReference>
<keyword evidence="8" id="KW-0368">Histidine biosynthesis</keyword>
<comment type="caution">
    <text evidence="11">The sequence shown here is derived from an EMBL/GenBank/DDBJ whole genome shotgun (WGS) entry which is preliminary data.</text>
</comment>
<feature type="binding site" evidence="8">
    <location>
        <position position="259"/>
    </location>
    <ligand>
        <name>Zn(2+)</name>
        <dbReference type="ChEBI" id="CHEBI:29105"/>
    </ligand>
</feature>
<dbReference type="PROSITE" id="PS00611">
    <property type="entry name" value="HISOL_DEHYDROGENASE"/>
    <property type="match status" value="1"/>
</dbReference>
<feature type="binding site" evidence="8">
    <location>
        <position position="417"/>
    </location>
    <ligand>
        <name>Zn(2+)</name>
        <dbReference type="ChEBI" id="CHEBI:29105"/>
    </ligand>
</feature>
<evidence type="ECO:0000313" key="11">
    <source>
        <dbReference type="EMBL" id="MBD2504190.1"/>
    </source>
</evidence>
<feature type="binding site" evidence="8">
    <location>
        <position position="325"/>
    </location>
    <ligand>
        <name>substrate</name>
    </ligand>
</feature>
<evidence type="ECO:0000256" key="9">
    <source>
        <dbReference type="PIRNR" id="PIRNR000099"/>
    </source>
</evidence>
<comment type="function">
    <text evidence="1 8">Catalyzes the sequential NAD-dependent oxidations of L-histidinol to L-histidinaldehyde and then to L-histidine.</text>
</comment>
<keyword evidence="6 8" id="KW-0560">Oxidoreductase</keyword>
<dbReference type="PANTHER" id="PTHR21256">
    <property type="entry name" value="HISTIDINOL DEHYDROGENASE HDH"/>
    <property type="match status" value="1"/>
</dbReference>
<reference evidence="11 12" key="1">
    <citation type="journal article" date="2020" name="ISME J.">
        <title>Comparative genomics reveals insights into cyanobacterial evolution and habitat adaptation.</title>
        <authorList>
            <person name="Chen M.Y."/>
            <person name="Teng W.K."/>
            <person name="Zhao L."/>
            <person name="Hu C.X."/>
            <person name="Zhou Y.K."/>
            <person name="Han B.P."/>
            <person name="Song L.R."/>
            <person name="Shu W.S."/>
        </authorList>
    </citation>
    <scope>NUCLEOTIDE SEQUENCE [LARGE SCALE GENOMIC DNA]</scope>
    <source>
        <strain evidence="11 12">FACHB-119</strain>
    </source>
</reference>
<feature type="binding site" evidence="8">
    <location>
        <position position="412"/>
    </location>
    <ligand>
        <name>substrate</name>
    </ligand>
</feature>
<dbReference type="Pfam" id="PF00815">
    <property type="entry name" value="Histidinol_dh"/>
    <property type="match status" value="1"/>
</dbReference>
<dbReference type="NCBIfam" id="TIGR00069">
    <property type="entry name" value="hisD"/>
    <property type="match status" value="1"/>
</dbReference>
<evidence type="ECO:0000256" key="5">
    <source>
        <dbReference type="ARBA" id="ARBA00022833"/>
    </source>
</evidence>
<feature type="binding site" evidence="8">
    <location>
        <position position="127"/>
    </location>
    <ligand>
        <name>NAD(+)</name>
        <dbReference type="ChEBI" id="CHEBI:57540"/>
    </ligand>
</feature>
<evidence type="ECO:0000256" key="7">
    <source>
        <dbReference type="ARBA" id="ARBA00049489"/>
    </source>
</evidence>
<evidence type="ECO:0000256" key="10">
    <source>
        <dbReference type="RuleBase" id="RU004175"/>
    </source>
</evidence>
<dbReference type="InterPro" id="IPR022695">
    <property type="entry name" value="Histidinol_DH_monofunct"/>
</dbReference>
<feature type="binding site" evidence="8">
    <location>
        <position position="256"/>
    </location>
    <ligand>
        <name>Zn(2+)</name>
        <dbReference type="ChEBI" id="CHEBI:29105"/>
    </ligand>
</feature>
<gene>
    <name evidence="8 11" type="primary">hisD</name>
    <name evidence="11" type="ORF">H6G83_26865</name>
</gene>
<feature type="binding site" evidence="8">
    <location>
        <position position="256"/>
    </location>
    <ligand>
        <name>substrate</name>
    </ligand>
</feature>
<feature type="binding site" evidence="8">
    <location>
        <position position="358"/>
    </location>
    <ligand>
        <name>substrate</name>
    </ligand>
</feature>
<keyword evidence="8" id="KW-0520">NAD</keyword>
<keyword evidence="5 8" id="KW-0862">Zinc</keyword>
<keyword evidence="4 8" id="KW-0479">Metal-binding</keyword>
<evidence type="ECO:0000256" key="1">
    <source>
        <dbReference type="ARBA" id="ARBA00003850"/>
    </source>
</evidence>
<feature type="binding site" evidence="8">
    <location>
        <position position="417"/>
    </location>
    <ligand>
        <name>substrate</name>
    </ligand>
</feature>
<dbReference type="InterPro" id="IPR012131">
    <property type="entry name" value="Hstdl_DH"/>
</dbReference>
<keyword evidence="12" id="KW-1185">Reference proteome</keyword>
<evidence type="ECO:0000256" key="3">
    <source>
        <dbReference type="ARBA" id="ARBA00012965"/>
    </source>
</evidence>
<evidence type="ECO:0000256" key="6">
    <source>
        <dbReference type="ARBA" id="ARBA00023002"/>
    </source>
</evidence>
<dbReference type="Gene3D" id="1.20.5.1300">
    <property type="match status" value="1"/>
</dbReference>
<sequence>MLVLKTTAPEFYSKFQALVSDRREATVDVSGTVREILADVKVRGDAAVKDYTTRFDHFSPPSHHLTATFIAEQAAKCSPEVKAALELAAERISSFHQKQLPQDIGYTDSTGVKLGLNWVALSQVGIYVPGGRASYPSSVLMNALPAKIAGVERIVMTVPMPQGEINPAVLAAAQVAGVTEIYSIGGAQAIAALAYGTQTITPVDKIVGPGNAYVAEAKRQVFGTVGIDSIAGPSEILVVADRQNNPEWIAWDLLSQAEHDPNAQSILITDDEPFAQEVIAAVAQILTTLPTKQVASSSWQNHGAIIIVNDLAESIPLLNQLAPEHVELCVDNPQLLASQIKCAGSLFLGRYTPEAIGDYLGGPNHVLPTSRSARFASGLSVYDFLKRITYLECNQAALQTIGQAAVTLAQTEGLPAHAGSVAIRLGTSK</sequence>
<feature type="binding site" evidence="8">
    <location>
        <position position="358"/>
    </location>
    <ligand>
        <name>Zn(2+)</name>
        <dbReference type="ChEBI" id="CHEBI:29105"/>
    </ligand>
</feature>
<dbReference type="EC" id="1.1.1.23" evidence="3 8"/>
<comment type="cofactor">
    <cofactor evidence="8">
        <name>Zn(2+)</name>
        <dbReference type="ChEBI" id="CHEBI:29105"/>
    </cofactor>
    <text evidence="8">Binds 1 zinc ion per subunit.</text>
</comment>
<dbReference type="GO" id="GO:0004399">
    <property type="term" value="F:histidinol dehydrogenase activity"/>
    <property type="evidence" value="ECO:0007669"/>
    <property type="project" value="UniProtKB-EC"/>
</dbReference>
<dbReference type="EMBL" id="JACJSG010000046">
    <property type="protein sequence ID" value="MBD2504190.1"/>
    <property type="molecule type" value="Genomic_DNA"/>
</dbReference>
<dbReference type="PANTHER" id="PTHR21256:SF2">
    <property type="entry name" value="HISTIDINE BIOSYNTHESIS TRIFUNCTIONAL PROTEIN"/>
    <property type="match status" value="1"/>
</dbReference>
<organism evidence="11 12">
    <name type="scientific">Anabaena azotica FACHB-119</name>
    <dbReference type="NCBI Taxonomy" id="947527"/>
    <lineage>
        <taxon>Bacteria</taxon>
        <taxon>Bacillati</taxon>
        <taxon>Cyanobacteriota</taxon>
        <taxon>Cyanophyceae</taxon>
        <taxon>Nostocales</taxon>
        <taxon>Nostocaceae</taxon>
        <taxon>Anabaena</taxon>
        <taxon>Anabaena azotica</taxon>
    </lineage>
</organism>
<dbReference type="RefSeq" id="WP_190477734.1">
    <property type="nucleotide sequence ID" value="NZ_JACJSG010000046.1"/>
</dbReference>
<comment type="catalytic activity">
    <reaction evidence="7 8">
        <text>L-histidinol + 2 NAD(+) + H2O = L-histidine + 2 NADH + 3 H(+)</text>
        <dbReference type="Rhea" id="RHEA:20641"/>
        <dbReference type="ChEBI" id="CHEBI:15377"/>
        <dbReference type="ChEBI" id="CHEBI:15378"/>
        <dbReference type="ChEBI" id="CHEBI:57540"/>
        <dbReference type="ChEBI" id="CHEBI:57595"/>
        <dbReference type="ChEBI" id="CHEBI:57699"/>
        <dbReference type="ChEBI" id="CHEBI:57945"/>
        <dbReference type="EC" id="1.1.1.23"/>
    </reaction>
</comment>
<feature type="active site" description="Proton acceptor" evidence="8">
    <location>
        <position position="325"/>
    </location>
</feature>
<comment type="similarity">
    <text evidence="2 8 9 10">Belongs to the histidinol dehydrogenase family.</text>
</comment>
<keyword evidence="8" id="KW-0028">Amino-acid biosynthesis</keyword>
<feature type="binding site" evidence="8">
    <location>
        <position position="259"/>
    </location>
    <ligand>
        <name>substrate</name>
    </ligand>
</feature>
<dbReference type="Gene3D" id="3.40.50.1980">
    <property type="entry name" value="Nitrogenase molybdenum iron protein domain"/>
    <property type="match status" value="2"/>
</dbReference>
<comment type="pathway">
    <text evidence="8">Amino-acid biosynthesis; L-histidine biosynthesis; L-histidine from 5-phospho-alpha-D-ribose 1-diphosphate: step 9/9.</text>
</comment>
<dbReference type="PRINTS" id="PR00083">
    <property type="entry name" value="HOLDHDRGNASE"/>
</dbReference>
<feature type="binding site" evidence="8">
    <location>
        <position position="188"/>
    </location>
    <ligand>
        <name>NAD(+)</name>
        <dbReference type="ChEBI" id="CHEBI:57540"/>
    </ligand>
</feature>
<dbReference type="HAMAP" id="MF_01024">
    <property type="entry name" value="HisD"/>
    <property type="match status" value="1"/>
</dbReference>
<feature type="binding site" evidence="8">
    <location>
        <position position="234"/>
    </location>
    <ligand>
        <name>substrate</name>
    </ligand>
</feature>
<dbReference type="SUPFAM" id="SSF53720">
    <property type="entry name" value="ALDH-like"/>
    <property type="match status" value="1"/>
</dbReference>
<name>A0ABR8DAG6_9NOST</name>
<dbReference type="Proteomes" id="UP000661112">
    <property type="component" value="Unassembled WGS sequence"/>
</dbReference>
<evidence type="ECO:0000256" key="8">
    <source>
        <dbReference type="HAMAP-Rule" id="MF_01024"/>
    </source>
</evidence>
<feature type="binding site" evidence="8">
    <location>
        <position position="211"/>
    </location>
    <ligand>
        <name>NAD(+)</name>
        <dbReference type="ChEBI" id="CHEBI:57540"/>
    </ligand>
</feature>
<evidence type="ECO:0000256" key="4">
    <source>
        <dbReference type="ARBA" id="ARBA00022723"/>
    </source>
</evidence>
<dbReference type="InterPro" id="IPR001692">
    <property type="entry name" value="Histidinol_DH_CS"/>
</dbReference>
<accession>A0ABR8DAG6</accession>
<dbReference type="PIRSF" id="PIRSF000099">
    <property type="entry name" value="Histidinol_dh"/>
    <property type="match status" value="1"/>
</dbReference>
<proteinExistence type="inferred from homology"/>
<dbReference type="CDD" id="cd06572">
    <property type="entry name" value="Histidinol_dh"/>
    <property type="match status" value="1"/>
</dbReference>
<evidence type="ECO:0000313" key="12">
    <source>
        <dbReference type="Proteomes" id="UP000661112"/>
    </source>
</evidence>